<evidence type="ECO:0000256" key="1">
    <source>
        <dbReference type="SAM" id="MobiDB-lite"/>
    </source>
</evidence>
<dbReference type="EMBL" id="CP009245">
    <property type="protein sequence ID" value="APT84498.1"/>
    <property type="molecule type" value="Genomic_DNA"/>
</dbReference>
<proteinExistence type="predicted"/>
<dbReference type="Gene3D" id="3.40.190.10">
    <property type="entry name" value="Periplasmic binding protein-like II"/>
    <property type="match status" value="1"/>
</dbReference>
<sequence length="228" mass="24444">MLTRPAGLLVVLGVVGGLVAGCAPEPQREVNPAQANAVRVVIDDASPKQWIVGELYMRALNNYGRDAVPYLPSEDAPSTARLEALVSGKADVVVGCTGQLLEELNPVEASRLSEEYSQAIAEGKIDPNDGTWRDKTYEALVNSLPGSLAATDPSNAVACDPESSPKLPQNVVPIYRKPVLNRKGRLIMNRVTGTISTKDVDQLAQEVERTSSVSETLGPYLRSHDLGR</sequence>
<accession>A0A1L7CF96</accession>
<dbReference type="KEGG" id="caqu:CAQU_04840"/>
<organism evidence="2 3">
    <name type="scientific">Corynebacterium aquilae DSM 44791</name>
    <dbReference type="NCBI Taxonomy" id="1431546"/>
    <lineage>
        <taxon>Bacteria</taxon>
        <taxon>Bacillati</taxon>
        <taxon>Actinomycetota</taxon>
        <taxon>Actinomycetes</taxon>
        <taxon>Mycobacteriales</taxon>
        <taxon>Corynebacteriaceae</taxon>
        <taxon>Corynebacterium</taxon>
    </lineage>
</organism>
<name>A0A1L7CF96_9CORY</name>
<dbReference type="PROSITE" id="PS51257">
    <property type="entry name" value="PROKAR_LIPOPROTEIN"/>
    <property type="match status" value="1"/>
</dbReference>
<evidence type="ECO:0000313" key="2">
    <source>
        <dbReference type="EMBL" id="APT84498.1"/>
    </source>
</evidence>
<dbReference type="Proteomes" id="UP000185478">
    <property type="component" value="Chromosome"/>
</dbReference>
<dbReference type="AlphaFoldDB" id="A0A1L7CF96"/>
<dbReference type="STRING" id="1431546.CAQU_04840"/>
<evidence type="ECO:0000313" key="3">
    <source>
        <dbReference type="Proteomes" id="UP000185478"/>
    </source>
</evidence>
<evidence type="ECO:0008006" key="4">
    <source>
        <dbReference type="Google" id="ProtNLM"/>
    </source>
</evidence>
<keyword evidence="3" id="KW-1185">Reference proteome</keyword>
<feature type="region of interest" description="Disordered" evidence="1">
    <location>
        <begin position="206"/>
        <end position="228"/>
    </location>
</feature>
<gene>
    <name evidence="2" type="ORF">CAQU_04840</name>
</gene>
<reference evidence="2 3" key="1">
    <citation type="submission" date="2014-08" db="EMBL/GenBank/DDBJ databases">
        <title>Complete genome sequence of Corynebacterium aquilae S-613T(T) (=DSM 44791(T)), isolated from the choana of a healthy golden eagle.</title>
        <authorList>
            <person name="Ruckert C."/>
            <person name="Albersmeier A."/>
            <person name="Winkler A."/>
            <person name="Kalinowski J."/>
        </authorList>
    </citation>
    <scope>NUCLEOTIDE SEQUENCE [LARGE SCALE GENOMIC DNA]</scope>
    <source>
        <strain evidence="2 3">S-613</strain>
    </source>
</reference>
<protein>
    <recommendedName>
        <fullName evidence="4">ABC-type glycine betaine transport system substrate-binding domain-containing protein</fullName>
    </recommendedName>
</protein>